<dbReference type="Pfam" id="PF00753">
    <property type="entry name" value="Lactamase_B"/>
    <property type="match status" value="1"/>
</dbReference>
<name>A0AB36TIQ2_ACETH</name>
<organism evidence="2 3">
    <name type="scientific">Acetivibrio thermocellus AD2</name>
    <dbReference type="NCBI Taxonomy" id="1138384"/>
    <lineage>
        <taxon>Bacteria</taxon>
        <taxon>Bacillati</taxon>
        <taxon>Bacillota</taxon>
        <taxon>Clostridia</taxon>
        <taxon>Eubacteriales</taxon>
        <taxon>Oscillospiraceae</taxon>
        <taxon>Acetivibrio</taxon>
    </lineage>
</organism>
<keyword evidence="2" id="KW-0378">Hydrolase</keyword>
<dbReference type="RefSeq" id="WP_003515979.1">
    <property type="nucleotide sequence ID" value="NZ_CP013828.1"/>
</dbReference>
<dbReference type="PANTHER" id="PTHR42951">
    <property type="entry name" value="METALLO-BETA-LACTAMASE DOMAIN-CONTAINING"/>
    <property type="match status" value="1"/>
</dbReference>
<dbReference type="PANTHER" id="PTHR42951:SF22">
    <property type="entry name" value="METALLO BETA-LACTAMASE SUPERFAMILY LIPOPROTEIN"/>
    <property type="match status" value="1"/>
</dbReference>
<accession>A0AB36TIQ2</accession>
<evidence type="ECO:0000313" key="3">
    <source>
        <dbReference type="Proteomes" id="UP000223596"/>
    </source>
</evidence>
<dbReference type="InterPro" id="IPR001279">
    <property type="entry name" value="Metallo-B-lactamas"/>
</dbReference>
<protein>
    <submittedName>
        <fullName evidence="2">Glyoxylase-like metal-dependent hydrolase (Beta-lactamase superfamily II)</fullName>
    </submittedName>
</protein>
<evidence type="ECO:0000259" key="1">
    <source>
        <dbReference type="SMART" id="SM00849"/>
    </source>
</evidence>
<dbReference type="SMART" id="SM00849">
    <property type="entry name" value="Lactamase_B"/>
    <property type="match status" value="1"/>
</dbReference>
<feature type="domain" description="Metallo-beta-lactamase" evidence="1">
    <location>
        <begin position="22"/>
        <end position="196"/>
    </location>
</feature>
<dbReference type="SUPFAM" id="SSF56281">
    <property type="entry name" value="Metallo-hydrolase/oxidoreductase"/>
    <property type="match status" value="1"/>
</dbReference>
<dbReference type="AlphaFoldDB" id="A0AB36TIQ2"/>
<gene>
    <name evidence="2" type="ORF">M972_112520</name>
</gene>
<comment type="caution">
    <text evidence="2">The sequence shown here is derived from an EMBL/GenBank/DDBJ whole genome shotgun (WGS) entry which is preliminary data.</text>
</comment>
<evidence type="ECO:0000313" key="2">
    <source>
        <dbReference type="EMBL" id="PFH03708.1"/>
    </source>
</evidence>
<dbReference type="GO" id="GO:0016787">
    <property type="term" value="F:hydrolase activity"/>
    <property type="evidence" value="ECO:0007669"/>
    <property type="project" value="UniProtKB-KW"/>
</dbReference>
<proteinExistence type="predicted"/>
<sequence length="258" mass="29209">MERRVKVKKIDDCVWLMDDNGEATGYLVCGEKKAVVIDTMNGIADVHAVVREITSLPLTVVNTHGHCDHIFGNVYFDCDCFLHPDDAKIAAEHIKFPEFVELCQKKKVEMPPFKAINDGDAIDLGGLILEVISLPGHTPGGICLLLKEKRILFTGDSINHHLWMQLKESLQLKTFLENLNRISWVTENADRILHGHAQDFDDISLFDDLRSGLKELIETRGKGDTRYSTEYKWFGGIAKKYPFGSDESVICYNEEKLD</sequence>
<dbReference type="InterPro" id="IPR050855">
    <property type="entry name" value="NDM-1-like"/>
</dbReference>
<dbReference type="EMBL" id="PDBW01000001">
    <property type="protein sequence ID" value="PFH03708.1"/>
    <property type="molecule type" value="Genomic_DNA"/>
</dbReference>
<dbReference type="Proteomes" id="UP000223596">
    <property type="component" value="Unassembled WGS sequence"/>
</dbReference>
<dbReference type="InterPro" id="IPR036866">
    <property type="entry name" value="RibonucZ/Hydroxyglut_hydro"/>
</dbReference>
<dbReference type="Gene3D" id="3.60.15.10">
    <property type="entry name" value="Ribonuclease Z/Hydroxyacylglutathione hydrolase-like"/>
    <property type="match status" value="1"/>
</dbReference>
<reference evidence="2 3" key="1">
    <citation type="submission" date="2017-09" db="EMBL/GenBank/DDBJ databases">
        <title>Evaluation of Pacific Biosciences Sequencing Technology to Finishing C. thermocellum Genome Sequences.</title>
        <authorList>
            <person name="Brown S."/>
        </authorList>
    </citation>
    <scope>NUCLEOTIDE SEQUENCE [LARGE SCALE GENOMIC DNA]</scope>
    <source>
        <strain evidence="2 3">AD2</strain>
    </source>
</reference>